<dbReference type="EMBL" id="NOZP01000176">
    <property type="protein sequence ID" value="OYD14182.1"/>
    <property type="molecule type" value="Genomic_DNA"/>
</dbReference>
<comment type="subunit">
    <text evidence="3">Homodimer.</text>
</comment>
<dbReference type="GO" id="GO:0051087">
    <property type="term" value="F:protein-folding chaperone binding"/>
    <property type="evidence" value="ECO:0007669"/>
    <property type="project" value="InterPro"/>
</dbReference>
<feature type="compositionally biased region" description="Basic and acidic residues" evidence="6">
    <location>
        <begin position="168"/>
        <end position="177"/>
    </location>
</feature>
<dbReference type="GO" id="GO:0051082">
    <property type="term" value="F:unfolded protein binding"/>
    <property type="evidence" value="ECO:0007669"/>
    <property type="project" value="TreeGrafter"/>
</dbReference>
<evidence type="ECO:0000313" key="7">
    <source>
        <dbReference type="EMBL" id="OYD14182.1"/>
    </source>
</evidence>
<dbReference type="GO" id="GO:0042803">
    <property type="term" value="F:protein homodimerization activity"/>
    <property type="evidence" value="ECO:0007669"/>
    <property type="project" value="InterPro"/>
</dbReference>
<evidence type="ECO:0000313" key="8">
    <source>
        <dbReference type="Proteomes" id="UP000215559"/>
    </source>
</evidence>
<accession>A0A235BPQ6</accession>
<feature type="region of interest" description="Disordered" evidence="6">
    <location>
        <begin position="160"/>
        <end position="190"/>
    </location>
</feature>
<dbReference type="PANTHER" id="PTHR21237">
    <property type="entry name" value="GRPE PROTEIN"/>
    <property type="match status" value="1"/>
</dbReference>
<dbReference type="AlphaFoldDB" id="A0A235BPQ6"/>
<dbReference type="SUPFAM" id="SSF51064">
    <property type="entry name" value="Head domain of nucleotide exchange factor GrpE"/>
    <property type="match status" value="1"/>
</dbReference>
<keyword evidence="2 3" id="KW-0143">Chaperone</keyword>
<dbReference type="SUPFAM" id="SSF58014">
    <property type="entry name" value="Coiled-coil domain of nucleotide exchange factor GrpE"/>
    <property type="match status" value="1"/>
</dbReference>
<dbReference type="GO" id="GO:0000774">
    <property type="term" value="F:adenyl-nucleotide exchange factor activity"/>
    <property type="evidence" value="ECO:0007669"/>
    <property type="project" value="InterPro"/>
</dbReference>
<dbReference type="PRINTS" id="PR00773">
    <property type="entry name" value="GRPEPROTEIN"/>
</dbReference>
<evidence type="ECO:0000256" key="4">
    <source>
        <dbReference type="RuleBase" id="RU000639"/>
    </source>
</evidence>
<dbReference type="HAMAP" id="MF_01151">
    <property type="entry name" value="GrpE"/>
    <property type="match status" value="1"/>
</dbReference>
<dbReference type="CDD" id="cd00446">
    <property type="entry name" value="GrpE"/>
    <property type="match status" value="1"/>
</dbReference>
<dbReference type="InterPro" id="IPR013805">
    <property type="entry name" value="GrpE_CC"/>
</dbReference>
<comment type="function">
    <text evidence="3 4">Participates actively in the response to hyperosmotic and heat shock by preventing the aggregation of stress-denatured proteins, in association with DnaK and GrpE. It is the nucleotide exchange factor for DnaK and may function as a thermosensor. Unfolded proteins bind initially to DnaJ; upon interaction with the DnaJ-bound protein, DnaK hydrolyzes its bound ATP, resulting in the formation of a stable complex. GrpE releases ADP from DnaK; ATP binding to DnaK triggers the release of the substrate protein, thus completing the reaction cycle. Several rounds of ATP-dependent interactions between DnaJ, DnaK and GrpE are required for fully efficient folding.</text>
</comment>
<dbReference type="InterPro" id="IPR009012">
    <property type="entry name" value="GrpE_head"/>
</dbReference>
<evidence type="ECO:0000256" key="2">
    <source>
        <dbReference type="ARBA" id="ARBA00023186"/>
    </source>
</evidence>
<sequence length="190" mass="21439">MSKKRKGPVAQLKEKVGKLEQECAEYKDHYLRAAADFENYRRRVQREFELVRQTVTEGLLTELLPVLDNFDRAIAAGCNDASNETLRKGVELIHRQLKDVLAHYGLEEFSCMGEEFDPRRAEATSFVNTDGHEADVVVEEHYKGYTCYGKVIRPARVVVARPSQQSAAREEEGKEVSESAAEEDSGTENG</sequence>
<dbReference type="Gene3D" id="3.90.20.20">
    <property type="match status" value="1"/>
</dbReference>
<gene>
    <name evidence="3 7" type="primary">grpE</name>
    <name evidence="7" type="ORF">CH330_09240</name>
</gene>
<evidence type="ECO:0000256" key="5">
    <source>
        <dbReference type="RuleBase" id="RU004478"/>
    </source>
</evidence>
<keyword evidence="3 4" id="KW-0346">Stress response</keyword>
<proteinExistence type="inferred from homology"/>
<dbReference type="Gene3D" id="2.30.22.10">
    <property type="entry name" value="Head domain of nucleotide exchange factor GrpE"/>
    <property type="match status" value="1"/>
</dbReference>
<comment type="similarity">
    <text evidence="1 3 5">Belongs to the GrpE family.</text>
</comment>
<name>A0A235BPQ6_UNCW3</name>
<keyword evidence="3" id="KW-0963">Cytoplasm</keyword>
<comment type="subcellular location">
    <subcellularLocation>
        <location evidence="3">Cytoplasm</location>
    </subcellularLocation>
</comment>
<dbReference type="InterPro" id="IPR000740">
    <property type="entry name" value="GrpE"/>
</dbReference>
<comment type="caution">
    <text evidence="7">The sequence shown here is derived from an EMBL/GenBank/DDBJ whole genome shotgun (WGS) entry which is preliminary data.</text>
</comment>
<dbReference type="GO" id="GO:0005737">
    <property type="term" value="C:cytoplasm"/>
    <property type="evidence" value="ECO:0007669"/>
    <property type="project" value="UniProtKB-SubCell"/>
</dbReference>
<feature type="compositionally biased region" description="Acidic residues" evidence="6">
    <location>
        <begin position="180"/>
        <end position="190"/>
    </location>
</feature>
<evidence type="ECO:0000256" key="6">
    <source>
        <dbReference type="SAM" id="MobiDB-lite"/>
    </source>
</evidence>
<protein>
    <recommendedName>
        <fullName evidence="3 4">Protein GrpE</fullName>
    </recommendedName>
    <alternativeName>
        <fullName evidence="3">HSP-70 cofactor</fullName>
    </alternativeName>
</protein>
<evidence type="ECO:0000256" key="1">
    <source>
        <dbReference type="ARBA" id="ARBA00009054"/>
    </source>
</evidence>
<dbReference type="PROSITE" id="PS01071">
    <property type="entry name" value="GRPE"/>
    <property type="match status" value="1"/>
</dbReference>
<evidence type="ECO:0000256" key="3">
    <source>
        <dbReference type="HAMAP-Rule" id="MF_01151"/>
    </source>
</evidence>
<reference evidence="7 8" key="1">
    <citation type="submission" date="2017-07" db="EMBL/GenBank/DDBJ databases">
        <title>Recovery of genomes from metagenomes via a dereplication, aggregation, and scoring strategy.</title>
        <authorList>
            <person name="Sieber C.M."/>
            <person name="Probst A.J."/>
            <person name="Sharrar A."/>
            <person name="Thomas B.C."/>
            <person name="Hess M."/>
            <person name="Tringe S.G."/>
            <person name="Banfield J.F."/>
        </authorList>
    </citation>
    <scope>NUCLEOTIDE SEQUENCE [LARGE SCALE GENOMIC DNA]</scope>
    <source>
        <strain evidence="7">JGI_Cruoil_03_51_56</strain>
    </source>
</reference>
<dbReference type="PANTHER" id="PTHR21237:SF23">
    <property type="entry name" value="GRPE PROTEIN HOMOLOG, MITOCHONDRIAL"/>
    <property type="match status" value="1"/>
</dbReference>
<dbReference type="GO" id="GO:0006457">
    <property type="term" value="P:protein folding"/>
    <property type="evidence" value="ECO:0007669"/>
    <property type="project" value="InterPro"/>
</dbReference>
<organism evidence="7 8">
    <name type="scientific">candidate division WOR-3 bacterium JGI_Cruoil_03_51_56</name>
    <dbReference type="NCBI Taxonomy" id="1973747"/>
    <lineage>
        <taxon>Bacteria</taxon>
        <taxon>Bacteria division WOR-3</taxon>
    </lineage>
</organism>
<dbReference type="Proteomes" id="UP000215559">
    <property type="component" value="Unassembled WGS sequence"/>
</dbReference>
<dbReference type="Pfam" id="PF01025">
    <property type="entry name" value="GrpE"/>
    <property type="match status" value="1"/>
</dbReference>